<evidence type="ECO:0000259" key="1">
    <source>
        <dbReference type="PROSITE" id="PS50878"/>
    </source>
</evidence>
<name>A0AAU9TRX7_EUPED</name>
<comment type="caution">
    <text evidence="2">The sequence shown here is derived from an EMBL/GenBank/DDBJ whole genome shotgun (WGS) entry which is preliminary data.</text>
</comment>
<keyword evidence="3" id="KW-1185">Reference proteome</keyword>
<dbReference type="PROSITE" id="PS50878">
    <property type="entry name" value="RT_POL"/>
    <property type="match status" value="1"/>
</dbReference>
<dbReference type="InterPro" id="IPR036691">
    <property type="entry name" value="Endo/exonu/phosph_ase_sf"/>
</dbReference>
<reference evidence="2" key="1">
    <citation type="submission" date="2022-03" db="EMBL/GenBank/DDBJ databases">
        <authorList>
            <person name="Tunstrom K."/>
        </authorList>
    </citation>
    <scope>NUCLEOTIDE SEQUENCE</scope>
</reference>
<feature type="domain" description="Reverse transcriptase" evidence="1">
    <location>
        <begin position="510"/>
        <end position="800"/>
    </location>
</feature>
<proteinExistence type="predicted"/>
<protein>
    <recommendedName>
        <fullName evidence="1">Reverse transcriptase domain-containing protein</fullName>
    </recommendedName>
</protein>
<gene>
    <name evidence="2" type="ORF">EEDITHA_LOCUS5919</name>
</gene>
<dbReference type="PANTHER" id="PTHR33332">
    <property type="entry name" value="REVERSE TRANSCRIPTASE DOMAIN-CONTAINING PROTEIN"/>
    <property type="match status" value="1"/>
</dbReference>
<accession>A0AAU9TRX7</accession>
<dbReference type="InterPro" id="IPR043502">
    <property type="entry name" value="DNA/RNA_pol_sf"/>
</dbReference>
<organism evidence="2 3">
    <name type="scientific">Euphydryas editha</name>
    <name type="common">Edith's checkerspot</name>
    <dbReference type="NCBI Taxonomy" id="104508"/>
    <lineage>
        <taxon>Eukaryota</taxon>
        <taxon>Metazoa</taxon>
        <taxon>Ecdysozoa</taxon>
        <taxon>Arthropoda</taxon>
        <taxon>Hexapoda</taxon>
        <taxon>Insecta</taxon>
        <taxon>Pterygota</taxon>
        <taxon>Neoptera</taxon>
        <taxon>Endopterygota</taxon>
        <taxon>Lepidoptera</taxon>
        <taxon>Glossata</taxon>
        <taxon>Ditrysia</taxon>
        <taxon>Papilionoidea</taxon>
        <taxon>Nymphalidae</taxon>
        <taxon>Nymphalinae</taxon>
        <taxon>Euphydryas</taxon>
    </lineage>
</organism>
<dbReference type="SUPFAM" id="SSF56672">
    <property type="entry name" value="DNA/RNA polymerases"/>
    <property type="match status" value="1"/>
</dbReference>
<dbReference type="AlphaFoldDB" id="A0AAU9TRX7"/>
<dbReference type="Gene3D" id="3.60.10.10">
    <property type="entry name" value="Endonuclease/exonuclease/phosphatase"/>
    <property type="match status" value="1"/>
</dbReference>
<sequence length="921" mass="106461">MGSSNNIISIYYQNCRGLRTKLNTVYMNILSHNYDIVVFTETWLHENIFDNEIIDQRYQLFRCDRNRAATGRRDGGGVMVAVLRCLGARAVLLGNPPPRSHSTVPTSPIPTIVDNITIEIKLGNEKHLINAVYIPPNQSHDVYESYFNYLQNLLQFNVNKYHLLGDYNLPTINWTYNSTSETLEPGVSNSHLSNTYLLNFISLIGGYQLNNLYNNNHRILDLYITNSIHNTLTSPMAYLLQPDPQHPPFCIAVHTPVEITGIKGKPHQQYCFKKADYTLINEELSQINWDSLFENRSANSVLDEFYKILYNVIKKHVPLKNIKSTDFPVWFSPALKHIYKNKNRAWIRWKKTNSQVDKLSFSIYRSRFKSECDKCYANYIKRVESSIEGSIKYFWTFISNRKNCSDIPTQVNFKSKTANTPADICELFSCFFKSVFENSAVPDCFELCDIALNDKHEVNISNVTLSESDVLRQIQALDVSKSSGIDNVPAFFIKQVAKTICKPLHYIYNRFLEIGEFPDVWKSARIVPVFKSGSKQNVENYRPISILPTMSKIFEKLVRDKICPSLLSIILPQQHGFVQKRSTITNLLSYTSHLFDAMDQNKQTDCIYTDFKKAFDRVDHKILLEKIAFNGIRCNLWRWFKSYISNRTQRVVIRGFESDTILVTSGVPQGSILGPLLFVLFINDIDKCFSFCNYSLYADDLKMYSTITDYVDHIRFQNDLDRFAEYCNTNKLSLSITKCKSITFTKKKIISSFPYRLGDMTLGSVDCIKDLGILLDSKLHLDGHIDGIINKAFKMFGFVVRASEHFKSSKTLLILYKSLIRSQIEYAVPIWNPVYRKYIDALEKVQKKFLRCVNCRCSRGHLTYDQLLQKYKVPKLINRREMLDMVVLYDLCQNRVSPIRGVETEGRLRTPYILPSVTDVC</sequence>
<evidence type="ECO:0000313" key="2">
    <source>
        <dbReference type="EMBL" id="CAH2089911.1"/>
    </source>
</evidence>
<dbReference type="Proteomes" id="UP001153954">
    <property type="component" value="Unassembled WGS sequence"/>
</dbReference>
<dbReference type="GO" id="GO:0071897">
    <property type="term" value="P:DNA biosynthetic process"/>
    <property type="evidence" value="ECO:0007669"/>
    <property type="project" value="UniProtKB-ARBA"/>
</dbReference>
<evidence type="ECO:0000313" key="3">
    <source>
        <dbReference type="Proteomes" id="UP001153954"/>
    </source>
</evidence>
<dbReference type="CDD" id="cd01650">
    <property type="entry name" value="RT_nLTR_like"/>
    <property type="match status" value="1"/>
</dbReference>
<dbReference type="Pfam" id="PF00078">
    <property type="entry name" value="RVT_1"/>
    <property type="match status" value="1"/>
</dbReference>
<dbReference type="SUPFAM" id="SSF56219">
    <property type="entry name" value="DNase I-like"/>
    <property type="match status" value="1"/>
</dbReference>
<dbReference type="InterPro" id="IPR000477">
    <property type="entry name" value="RT_dom"/>
</dbReference>
<dbReference type="EMBL" id="CAKOGL010000008">
    <property type="protein sequence ID" value="CAH2089911.1"/>
    <property type="molecule type" value="Genomic_DNA"/>
</dbReference>